<dbReference type="AlphaFoldDB" id="A0A3S1BW03"/>
<dbReference type="EMBL" id="RQTK01000678">
    <property type="protein sequence ID" value="RUS76246.1"/>
    <property type="molecule type" value="Genomic_DNA"/>
</dbReference>
<dbReference type="Proteomes" id="UP000271974">
    <property type="component" value="Unassembled WGS sequence"/>
</dbReference>
<name>A0A3S1BW03_ELYCH</name>
<comment type="caution">
    <text evidence="2">The sequence shown here is derived from an EMBL/GenBank/DDBJ whole genome shotgun (WGS) entry which is preliminary data.</text>
</comment>
<evidence type="ECO:0000256" key="1">
    <source>
        <dbReference type="SAM" id="MobiDB-lite"/>
    </source>
</evidence>
<feature type="region of interest" description="Disordered" evidence="1">
    <location>
        <begin position="33"/>
        <end position="53"/>
    </location>
</feature>
<evidence type="ECO:0000313" key="3">
    <source>
        <dbReference type="Proteomes" id="UP000271974"/>
    </source>
</evidence>
<organism evidence="2 3">
    <name type="scientific">Elysia chlorotica</name>
    <name type="common">Eastern emerald elysia</name>
    <name type="synonym">Sea slug</name>
    <dbReference type="NCBI Taxonomy" id="188477"/>
    <lineage>
        <taxon>Eukaryota</taxon>
        <taxon>Metazoa</taxon>
        <taxon>Spiralia</taxon>
        <taxon>Lophotrochozoa</taxon>
        <taxon>Mollusca</taxon>
        <taxon>Gastropoda</taxon>
        <taxon>Heterobranchia</taxon>
        <taxon>Euthyneura</taxon>
        <taxon>Panpulmonata</taxon>
        <taxon>Sacoglossa</taxon>
        <taxon>Placobranchoidea</taxon>
        <taxon>Plakobranchidae</taxon>
        <taxon>Elysia</taxon>
    </lineage>
</organism>
<evidence type="ECO:0000313" key="2">
    <source>
        <dbReference type="EMBL" id="RUS76246.1"/>
    </source>
</evidence>
<gene>
    <name evidence="2" type="ORF">EGW08_015989</name>
</gene>
<sequence>MPGVCKTVHGTMQPSEDRSGADMKRLAMALRLRHPPKPSRPCGGGGAASHRERPRCSQTTAQCPGALQFDRGAENCTGQHLQQLWKMISRDWVRLSVEFRDAGQRKTRPGLLVEEVAWLLILGFVLFLLEQTRYGPGLDVTGLVFDGPKAQRATGFPGTGFQTVGNRSRWRCLMGLHSIKVSLGTGGAHGLKVAEWGTYRGARSQVLAYRGALGIHRDGQKKKEEE</sequence>
<protein>
    <submittedName>
        <fullName evidence="2">Uncharacterized protein</fullName>
    </submittedName>
</protein>
<accession>A0A3S1BW03</accession>
<proteinExistence type="predicted"/>
<keyword evidence="3" id="KW-1185">Reference proteome</keyword>
<reference evidence="2 3" key="1">
    <citation type="submission" date="2019-01" db="EMBL/GenBank/DDBJ databases">
        <title>A draft genome assembly of the solar-powered sea slug Elysia chlorotica.</title>
        <authorList>
            <person name="Cai H."/>
            <person name="Li Q."/>
            <person name="Fang X."/>
            <person name="Li J."/>
            <person name="Curtis N.E."/>
            <person name="Altenburger A."/>
            <person name="Shibata T."/>
            <person name="Feng M."/>
            <person name="Maeda T."/>
            <person name="Schwartz J.A."/>
            <person name="Shigenobu S."/>
            <person name="Lundholm N."/>
            <person name="Nishiyama T."/>
            <person name="Yang H."/>
            <person name="Hasebe M."/>
            <person name="Li S."/>
            <person name="Pierce S.K."/>
            <person name="Wang J."/>
        </authorList>
    </citation>
    <scope>NUCLEOTIDE SEQUENCE [LARGE SCALE GENOMIC DNA]</scope>
    <source>
        <strain evidence="2">EC2010</strain>
        <tissue evidence="2">Whole organism of an adult</tissue>
    </source>
</reference>
<feature type="region of interest" description="Disordered" evidence="1">
    <location>
        <begin position="1"/>
        <end position="20"/>
    </location>
</feature>